<dbReference type="InterPro" id="IPR001117">
    <property type="entry name" value="Cu-oxidase_2nd"/>
</dbReference>
<evidence type="ECO:0000256" key="4">
    <source>
        <dbReference type="ARBA" id="ARBA00023180"/>
    </source>
</evidence>
<sequence length="689" mass="77354">MEALDVVHISKEDQETIFAMLATVLWLGNISFTVIDNEGHVQAVENESLSHVAELIGCDLKDLKLTLSTRNVKVGNDKIVQKLTLSQEIDARDALAKFMYSCLFDWNHFEQFCINYANERLQQHFHRHLFKLEQEEYIHDGIDWAKVEFEDNQDCLNLFEKRPLGLLSLLDEESTFPNGTYLTFANKLKQHLNSKSCFKGERDQAFSVCHYAGRDSVLTNKRNVTYGDIYPLGVRQRGILVNGRFPGPDIHSVTNDNFITNVFNSLDEPFLLSWNGIQQRRNSFEDGVFGTTSGGFGGIRILSRPRIPVPFPDPSGDYTVLFIGDWYKSNHTTLKAHLDRGKKLPIPDGILINGRGPNGLSFNIEQGKTYRLRISNMGLQHSLNFRSQNHKMNLVEFGGTHTLQTTYSSLDVHVGQSYSVLVTADQPSQDYYIVVSTRFSAKILTTTGVLRYSNSTGPISGPPPGGSTIQVDWFLNQARSIRTNLTANGPRPNPQGSYHYGLINTTKIIILSSSPGQVNGKQRYAISSVSYISPDTPLKLADYFKISGVFRVGSIFDRPTGGGIYLDTSVFQPDYRSFIEIVFQNNENIVQSYHPDGYSFFVKNVSSGKLAKVKGSFKLSAAAKKSAVDKPKLLSQLSALVSDIGLNIREAHVFSITDGYSLNAPRLQPYFRLYTPPSWKHQTTHIIFK</sequence>
<keyword evidence="4" id="KW-0325">Glycoprotein</keyword>
<dbReference type="InterPro" id="IPR011707">
    <property type="entry name" value="Cu-oxidase-like_N"/>
</dbReference>
<dbReference type="SUPFAM" id="SSF49503">
    <property type="entry name" value="Cupredoxins"/>
    <property type="match status" value="3"/>
</dbReference>
<dbReference type="Pfam" id="PF07732">
    <property type="entry name" value="Cu-oxidase_3"/>
    <property type="match status" value="1"/>
</dbReference>
<dbReference type="PROSITE" id="PS51456">
    <property type="entry name" value="MYOSIN_MOTOR"/>
    <property type="match status" value="1"/>
</dbReference>
<dbReference type="AlphaFoldDB" id="A0A9D4YGV2"/>
<keyword evidence="2" id="KW-0547">Nucleotide-binding</keyword>
<dbReference type="GO" id="GO:0000146">
    <property type="term" value="F:microfilament motor activity"/>
    <property type="evidence" value="ECO:0007669"/>
    <property type="project" value="TreeGrafter"/>
</dbReference>
<name>A0A9D4YGV2_PEA</name>
<evidence type="ECO:0000313" key="8">
    <source>
        <dbReference type="EMBL" id="KAI5436291.1"/>
    </source>
</evidence>
<accession>A0A9D4YGV2</accession>
<comment type="caution">
    <text evidence="8">The sequence shown here is derived from an EMBL/GenBank/DDBJ whole genome shotgun (WGS) entry which is preliminary data.</text>
</comment>
<dbReference type="Proteomes" id="UP001058974">
    <property type="component" value="Chromosome 2"/>
</dbReference>
<comment type="caution">
    <text evidence="6">Lacks conserved residue(s) required for the propagation of feature annotation.</text>
</comment>
<dbReference type="GO" id="GO:0007015">
    <property type="term" value="P:actin filament organization"/>
    <property type="evidence" value="ECO:0007669"/>
    <property type="project" value="TreeGrafter"/>
</dbReference>
<dbReference type="GO" id="GO:0005524">
    <property type="term" value="F:ATP binding"/>
    <property type="evidence" value="ECO:0007669"/>
    <property type="project" value="UniProtKB-KW"/>
</dbReference>
<dbReference type="InterPro" id="IPR008972">
    <property type="entry name" value="Cupredoxin"/>
</dbReference>
<dbReference type="Gene3D" id="2.60.40.420">
    <property type="entry name" value="Cupredoxins - blue copper proteins"/>
    <property type="match status" value="3"/>
</dbReference>
<dbReference type="GO" id="GO:0005507">
    <property type="term" value="F:copper ion binding"/>
    <property type="evidence" value="ECO:0007669"/>
    <property type="project" value="InterPro"/>
</dbReference>
<comment type="similarity">
    <text evidence="6">Belongs to the TRAFAC class myosin-kinesin ATPase superfamily. Myosin family.</text>
</comment>
<keyword evidence="6" id="KW-0505">Motor protein</keyword>
<dbReference type="InterPro" id="IPR027417">
    <property type="entry name" value="P-loop_NTPase"/>
</dbReference>
<dbReference type="Pfam" id="PF00063">
    <property type="entry name" value="Myosin_head"/>
    <property type="match status" value="1"/>
</dbReference>
<evidence type="ECO:0000256" key="3">
    <source>
        <dbReference type="ARBA" id="ARBA00022840"/>
    </source>
</evidence>
<gene>
    <name evidence="8" type="ORF">KIW84_022674</name>
</gene>
<organism evidence="8 9">
    <name type="scientific">Pisum sativum</name>
    <name type="common">Garden pea</name>
    <name type="synonym">Lathyrus oleraceus</name>
    <dbReference type="NCBI Taxonomy" id="3888"/>
    <lineage>
        <taxon>Eukaryota</taxon>
        <taxon>Viridiplantae</taxon>
        <taxon>Streptophyta</taxon>
        <taxon>Embryophyta</taxon>
        <taxon>Tracheophyta</taxon>
        <taxon>Spermatophyta</taxon>
        <taxon>Magnoliopsida</taxon>
        <taxon>eudicotyledons</taxon>
        <taxon>Gunneridae</taxon>
        <taxon>Pentapetalae</taxon>
        <taxon>rosids</taxon>
        <taxon>fabids</taxon>
        <taxon>Fabales</taxon>
        <taxon>Fabaceae</taxon>
        <taxon>Papilionoideae</taxon>
        <taxon>50 kb inversion clade</taxon>
        <taxon>NPAAA clade</taxon>
        <taxon>Hologalegina</taxon>
        <taxon>IRL clade</taxon>
        <taxon>Fabeae</taxon>
        <taxon>Lathyrus</taxon>
    </lineage>
</organism>
<feature type="domain" description="Myosin motor" evidence="7">
    <location>
        <begin position="1"/>
        <end position="217"/>
    </location>
</feature>
<dbReference type="GO" id="GO:0016459">
    <property type="term" value="C:myosin complex"/>
    <property type="evidence" value="ECO:0007669"/>
    <property type="project" value="UniProtKB-KW"/>
</dbReference>
<reference evidence="8 9" key="1">
    <citation type="journal article" date="2022" name="Nat. Genet.">
        <title>Improved pea reference genome and pan-genome highlight genomic features and evolutionary characteristics.</title>
        <authorList>
            <person name="Yang T."/>
            <person name="Liu R."/>
            <person name="Luo Y."/>
            <person name="Hu S."/>
            <person name="Wang D."/>
            <person name="Wang C."/>
            <person name="Pandey M.K."/>
            <person name="Ge S."/>
            <person name="Xu Q."/>
            <person name="Li N."/>
            <person name="Li G."/>
            <person name="Huang Y."/>
            <person name="Saxena R.K."/>
            <person name="Ji Y."/>
            <person name="Li M."/>
            <person name="Yan X."/>
            <person name="He Y."/>
            <person name="Liu Y."/>
            <person name="Wang X."/>
            <person name="Xiang C."/>
            <person name="Varshney R.K."/>
            <person name="Ding H."/>
            <person name="Gao S."/>
            <person name="Zong X."/>
        </authorList>
    </citation>
    <scope>NUCLEOTIDE SEQUENCE [LARGE SCALE GENOMIC DNA]</scope>
    <source>
        <strain evidence="8 9">cv. Zhongwan 6</strain>
    </source>
</reference>
<dbReference type="FunFam" id="2.60.40.420:FF:000012">
    <property type="entry name" value="Monocopper oxidase-like protein"/>
    <property type="match status" value="1"/>
</dbReference>
<keyword evidence="9" id="KW-1185">Reference proteome</keyword>
<comment type="similarity">
    <text evidence="1">Belongs to the multicopper oxidase family.</text>
</comment>
<dbReference type="EMBL" id="JAMSHJ010000002">
    <property type="protein sequence ID" value="KAI5436291.1"/>
    <property type="molecule type" value="Genomic_DNA"/>
</dbReference>
<dbReference type="SMART" id="SM00242">
    <property type="entry name" value="MYSc"/>
    <property type="match status" value="1"/>
</dbReference>
<dbReference type="GO" id="GO:0016020">
    <property type="term" value="C:membrane"/>
    <property type="evidence" value="ECO:0007669"/>
    <property type="project" value="TreeGrafter"/>
</dbReference>
<dbReference type="PANTHER" id="PTHR13140">
    <property type="entry name" value="MYOSIN"/>
    <property type="match status" value="1"/>
</dbReference>
<dbReference type="InterPro" id="IPR001609">
    <property type="entry name" value="Myosin_head_motor_dom-like"/>
</dbReference>
<dbReference type="Pfam" id="PF00394">
    <property type="entry name" value="Cu-oxidase"/>
    <property type="match status" value="1"/>
</dbReference>
<evidence type="ECO:0000256" key="5">
    <source>
        <dbReference type="ARBA" id="ARBA00023203"/>
    </source>
</evidence>
<evidence type="ECO:0000256" key="2">
    <source>
        <dbReference type="ARBA" id="ARBA00022741"/>
    </source>
</evidence>
<dbReference type="SUPFAM" id="SSF52540">
    <property type="entry name" value="P-loop containing nucleoside triphosphate hydrolases"/>
    <property type="match status" value="1"/>
</dbReference>
<dbReference type="Gene3D" id="1.20.58.530">
    <property type="match status" value="1"/>
</dbReference>
<keyword evidence="3" id="KW-0067">ATP-binding</keyword>
<proteinExistence type="inferred from homology"/>
<dbReference type="Pfam" id="PF07731">
    <property type="entry name" value="Cu-oxidase_2"/>
    <property type="match status" value="1"/>
</dbReference>
<dbReference type="GO" id="GO:0016491">
    <property type="term" value="F:oxidoreductase activity"/>
    <property type="evidence" value="ECO:0007669"/>
    <property type="project" value="InterPro"/>
</dbReference>
<dbReference type="InterPro" id="IPR011706">
    <property type="entry name" value="Cu-oxidase_C"/>
</dbReference>
<dbReference type="Gramene" id="Psat02G0267400-T1">
    <property type="protein sequence ID" value="KAI5436291.1"/>
    <property type="gene ID" value="KIW84_022674"/>
</dbReference>
<evidence type="ECO:0000259" key="7">
    <source>
        <dbReference type="PROSITE" id="PS51456"/>
    </source>
</evidence>
<dbReference type="PANTHER" id="PTHR13140:SF748">
    <property type="entry name" value="P-LOOP NUCLEOSIDE TRIPHOSPHATE HYDROLASE SUPERFAMILY PROTEIN"/>
    <property type="match status" value="1"/>
</dbReference>
<protein>
    <recommendedName>
        <fullName evidence="7">Myosin motor domain-containing protein</fullName>
    </recommendedName>
</protein>
<keyword evidence="6" id="KW-0518">Myosin</keyword>
<dbReference type="GO" id="GO:0051015">
    <property type="term" value="F:actin filament binding"/>
    <property type="evidence" value="ECO:0007669"/>
    <property type="project" value="TreeGrafter"/>
</dbReference>
<dbReference type="Gene3D" id="1.20.120.720">
    <property type="entry name" value="Myosin VI head, motor domain, U50 subdomain"/>
    <property type="match status" value="1"/>
</dbReference>
<evidence type="ECO:0000256" key="6">
    <source>
        <dbReference type="PROSITE-ProRule" id="PRU00782"/>
    </source>
</evidence>
<evidence type="ECO:0000256" key="1">
    <source>
        <dbReference type="ARBA" id="ARBA00010609"/>
    </source>
</evidence>
<dbReference type="GO" id="GO:0005737">
    <property type="term" value="C:cytoplasm"/>
    <property type="evidence" value="ECO:0007669"/>
    <property type="project" value="TreeGrafter"/>
</dbReference>
<evidence type="ECO:0000313" key="9">
    <source>
        <dbReference type="Proteomes" id="UP001058974"/>
    </source>
</evidence>
<keyword evidence="5 6" id="KW-0009">Actin-binding</keyword>